<evidence type="ECO:0000313" key="6">
    <source>
        <dbReference type="EMBL" id="MFC7599388.1"/>
    </source>
</evidence>
<dbReference type="Gene3D" id="3.10.105.10">
    <property type="entry name" value="Dipeptide-binding Protein, Domain 3"/>
    <property type="match status" value="1"/>
</dbReference>
<keyword evidence="2" id="KW-0813">Transport</keyword>
<evidence type="ECO:0000259" key="5">
    <source>
        <dbReference type="Pfam" id="PF00496"/>
    </source>
</evidence>
<feature type="domain" description="Solute-binding protein family 5" evidence="5">
    <location>
        <begin position="94"/>
        <end position="439"/>
    </location>
</feature>
<dbReference type="PROSITE" id="PS51257">
    <property type="entry name" value="PROKAR_LIPOPROTEIN"/>
    <property type="match status" value="1"/>
</dbReference>
<dbReference type="EMBL" id="JBHTEE010000001">
    <property type="protein sequence ID" value="MFC7599388.1"/>
    <property type="molecule type" value="Genomic_DNA"/>
</dbReference>
<protein>
    <submittedName>
        <fullName evidence="6">ABC transporter substrate-binding protein</fullName>
    </submittedName>
</protein>
<dbReference type="SUPFAM" id="SSF53850">
    <property type="entry name" value="Periplasmic binding protein-like II"/>
    <property type="match status" value="1"/>
</dbReference>
<proteinExistence type="inferred from homology"/>
<reference evidence="7" key="1">
    <citation type="journal article" date="2019" name="Int. J. Syst. Evol. Microbiol.">
        <title>The Global Catalogue of Microorganisms (GCM) 10K type strain sequencing project: providing services to taxonomists for standard genome sequencing and annotation.</title>
        <authorList>
            <consortium name="The Broad Institute Genomics Platform"/>
            <consortium name="The Broad Institute Genome Sequencing Center for Infectious Disease"/>
            <person name="Wu L."/>
            <person name="Ma J."/>
        </authorList>
    </citation>
    <scope>NUCLEOTIDE SEQUENCE [LARGE SCALE GENOMIC DNA]</scope>
    <source>
        <strain evidence="7">JCM 10083</strain>
    </source>
</reference>
<feature type="chain" id="PRO_5046675449" evidence="4">
    <location>
        <begin position="24"/>
        <end position="547"/>
    </location>
</feature>
<dbReference type="RefSeq" id="WP_343965360.1">
    <property type="nucleotide sequence ID" value="NZ_BAAAGK010000028.1"/>
</dbReference>
<dbReference type="PANTHER" id="PTHR30290:SF9">
    <property type="entry name" value="OLIGOPEPTIDE-BINDING PROTEIN APPA"/>
    <property type="match status" value="1"/>
</dbReference>
<name>A0ABW2STH4_9ACTN</name>
<dbReference type="Pfam" id="PF00496">
    <property type="entry name" value="SBP_bac_5"/>
    <property type="match status" value="1"/>
</dbReference>
<dbReference type="InterPro" id="IPR030678">
    <property type="entry name" value="Peptide/Ni-bd"/>
</dbReference>
<gene>
    <name evidence="6" type="ORF">ACFQVD_04625</name>
</gene>
<keyword evidence="7" id="KW-1185">Reference proteome</keyword>
<evidence type="ECO:0000313" key="7">
    <source>
        <dbReference type="Proteomes" id="UP001596514"/>
    </source>
</evidence>
<comment type="similarity">
    <text evidence="1">Belongs to the bacterial solute-binding protein 5 family.</text>
</comment>
<dbReference type="InterPro" id="IPR000914">
    <property type="entry name" value="SBP_5_dom"/>
</dbReference>
<keyword evidence="3 4" id="KW-0732">Signal</keyword>
<dbReference type="PIRSF" id="PIRSF002741">
    <property type="entry name" value="MppA"/>
    <property type="match status" value="1"/>
</dbReference>
<evidence type="ECO:0000256" key="2">
    <source>
        <dbReference type="ARBA" id="ARBA00022448"/>
    </source>
</evidence>
<comment type="caution">
    <text evidence="6">The sequence shown here is derived from an EMBL/GenBank/DDBJ whole genome shotgun (WGS) entry which is preliminary data.</text>
</comment>
<dbReference type="Proteomes" id="UP001596514">
    <property type="component" value="Unassembled WGS sequence"/>
</dbReference>
<accession>A0ABW2STH4</accession>
<evidence type="ECO:0000256" key="1">
    <source>
        <dbReference type="ARBA" id="ARBA00005695"/>
    </source>
</evidence>
<sequence>MRRLTFSTAWLASLTLALTPVLAACSGERPTAPSDKAPAATGASPVRGGRLVYGLSADAAGFNPVTDQFATTSYSMAGTIIETLVGVDADGDWKPVLARSLTPNTNADEWTIKVRPGITFSTGEPLDGRTVKANLDAQKASPLTSTALTPVDSFELIDPMTVKVKLKGPWVAYPYHLATQIGMMIPPSALADPKAASRKPVGTGPFLFKEHTPGSRMVVTRNPGYWRKGLPYLDEVEFRILPDSQTRAQTLEAGGIDAMGTSRDDDITKFGALKDAYTIRRTTGMAVPEYMFMLNTAAPPFDDLRLRRALAYATDRKAVISTLRGGLTEEADGPWSKDSRWYAPGGDYPAYDLAKAKALISEVEAEKGEITFEVITPPDPNTMQGIELAQDMWRKAGVEARIKQVDQADLVNRAVTGDFQATVWTQFSAPDPDGEYVWMHQNYAMPVGSISLNFSRLKDSRLSQALDSGRSNPQDDVRKDAYATVQQRLRELVPYVFVDHLNTGAVIAKTKVGGIGDYLLPDGEAGVPLTGAPIPSHPFSQVWIGNP</sequence>
<dbReference type="InterPro" id="IPR039424">
    <property type="entry name" value="SBP_5"/>
</dbReference>
<dbReference type="PANTHER" id="PTHR30290">
    <property type="entry name" value="PERIPLASMIC BINDING COMPONENT OF ABC TRANSPORTER"/>
    <property type="match status" value="1"/>
</dbReference>
<evidence type="ECO:0000256" key="3">
    <source>
        <dbReference type="ARBA" id="ARBA00022729"/>
    </source>
</evidence>
<feature type="signal peptide" evidence="4">
    <location>
        <begin position="1"/>
        <end position="23"/>
    </location>
</feature>
<evidence type="ECO:0000256" key="4">
    <source>
        <dbReference type="SAM" id="SignalP"/>
    </source>
</evidence>
<dbReference type="Gene3D" id="3.40.190.10">
    <property type="entry name" value="Periplasmic binding protein-like II"/>
    <property type="match status" value="1"/>
</dbReference>
<organism evidence="6 7">
    <name type="scientific">Streptosporangium amethystogenes subsp. fukuiense</name>
    <dbReference type="NCBI Taxonomy" id="698418"/>
    <lineage>
        <taxon>Bacteria</taxon>
        <taxon>Bacillati</taxon>
        <taxon>Actinomycetota</taxon>
        <taxon>Actinomycetes</taxon>
        <taxon>Streptosporangiales</taxon>
        <taxon>Streptosporangiaceae</taxon>
        <taxon>Streptosporangium</taxon>
    </lineage>
</organism>